<evidence type="ECO:0000256" key="1">
    <source>
        <dbReference type="ARBA" id="ARBA00023115"/>
    </source>
</evidence>
<reference evidence="2" key="1">
    <citation type="submission" date="2023-06" db="EMBL/GenBank/DDBJ databases">
        <title>Genomic analysis of the entomopathogenic nematode Steinernema hermaphroditum.</title>
        <authorList>
            <person name="Schwarz E.M."/>
            <person name="Heppert J.K."/>
            <person name="Baniya A."/>
            <person name="Schwartz H.T."/>
            <person name="Tan C.-H."/>
            <person name="Antoshechkin I."/>
            <person name="Sternberg P.W."/>
            <person name="Goodrich-Blair H."/>
            <person name="Dillman A.R."/>
        </authorList>
    </citation>
    <scope>NUCLEOTIDE SEQUENCE</scope>
    <source>
        <strain evidence="2">PS9179</strain>
        <tissue evidence="2">Whole animal</tissue>
    </source>
</reference>
<dbReference type="Pfam" id="PF01564">
    <property type="entry name" value="Spermine_synth"/>
    <property type="match status" value="1"/>
</dbReference>
<dbReference type="GO" id="GO:0006596">
    <property type="term" value="P:polyamine biosynthetic process"/>
    <property type="evidence" value="ECO:0007669"/>
    <property type="project" value="UniProtKB-KW"/>
</dbReference>
<proteinExistence type="predicted"/>
<keyword evidence="3" id="KW-1185">Reference proteome</keyword>
<gene>
    <name evidence="2" type="ORF">QR680_019000</name>
</gene>
<dbReference type="Gene3D" id="3.40.50.150">
    <property type="entry name" value="Vaccinia Virus protein VP39"/>
    <property type="match status" value="1"/>
</dbReference>
<sequence>MAPIDMRRLNSLPFRRTLLLFTFLFTITFLVMYSKTARRPTLKEGVEELGQLCSKLNGDCYTVKQQIGRDRNIIRFLESQKYSQNGRYSITILPMRIDSSGNIVVDRKTLFSQYIAAMVTFPYMVDSLSVHQPSKILSIGLGGGSLDMFYHENQPELDVTVVELDETMATVARKWFGVVEDDRRRTVIGDGTDYLKETTESGEKYDVIALDACDSGNPIYRCPAPVFYGADSMKSVYEALTQQGAFVINVITTNVSAITSAVKQQFPTCFLAQMTRNSNQVIGCVKHKMERAPNVLIVKFGIAMAKLGLDKVIGDVVFQQI</sequence>
<dbReference type="EMBL" id="JAUCMV010000004">
    <property type="protein sequence ID" value="KAK0407106.1"/>
    <property type="molecule type" value="Genomic_DNA"/>
</dbReference>
<protein>
    <recommendedName>
        <fullName evidence="4">PABS domain-containing protein</fullName>
    </recommendedName>
</protein>
<evidence type="ECO:0000313" key="2">
    <source>
        <dbReference type="EMBL" id="KAK0407106.1"/>
    </source>
</evidence>
<evidence type="ECO:0000313" key="3">
    <source>
        <dbReference type="Proteomes" id="UP001175271"/>
    </source>
</evidence>
<dbReference type="PANTHER" id="PTHR43317:SF1">
    <property type="entry name" value="THERMOSPERMINE SYNTHASE ACAULIS5"/>
    <property type="match status" value="1"/>
</dbReference>
<dbReference type="SUPFAM" id="SSF53335">
    <property type="entry name" value="S-adenosyl-L-methionine-dependent methyltransferases"/>
    <property type="match status" value="1"/>
</dbReference>
<evidence type="ECO:0008006" key="4">
    <source>
        <dbReference type="Google" id="ProtNLM"/>
    </source>
</evidence>
<keyword evidence="1" id="KW-0620">Polyamine biosynthesis</keyword>
<dbReference type="Proteomes" id="UP001175271">
    <property type="component" value="Unassembled WGS sequence"/>
</dbReference>
<dbReference type="InterPro" id="IPR029063">
    <property type="entry name" value="SAM-dependent_MTases_sf"/>
</dbReference>
<comment type="caution">
    <text evidence="2">The sequence shown here is derived from an EMBL/GenBank/DDBJ whole genome shotgun (WGS) entry which is preliminary data.</text>
</comment>
<organism evidence="2 3">
    <name type="scientific">Steinernema hermaphroditum</name>
    <dbReference type="NCBI Taxonomy" id="289476"/>
    <lineage>
        <taxon>Eukaryota</taxon>
        <taxon>Metazoa</taxon>
        <taxon>Ecdysozoa</taxon>
        <taxon>Nematoda</taxon>
        <taxon>Chromadorea</taxon>
        <taxon>Rhabditida</taxon>
        <taxon>Tylenchina</taxon>
        <taxon>Panagrolaimomorpha</taxon>
        <taxon>Strongyloidoidea</taxon>
        <taxon>Steinernematidae</taxon>
        <taxon>Steinernema</taxon>
    </lineage>
</organism>
<dbReference type="AlphaFoldDB" id="A0AA39HJP1"/>
<accession>A0AA39HJP1</accession>
<name>A0AA39HJP1_9BILA</name>
<dbReference type="PANTHER" id="PTHR43317">
    <property type="entry name" value="THERMOSPERMINE SYNTHASE ACAULIS5"/>
    <property type="match status" value="1"/>
</dbReference>